<sequence length="368" mass="41952">MQLLHLRTLLRYARLFLSLLTCKRIAKLLGLTILLAALPILAGLLTTHLASRHEAVYFAQQAAYAQVDSTYNSFKRWNLSTETLTPPTPWSERVHPLIPEAVQLQSGAWKAQMQLYEDWTAEYSMQEMWVYVGGRARGERGWGDWWREWSFAFGDVVAARRMERGKGAWSSPASLAFVDCDVSAVLCDVWWGVQPVMLAHFRTGSPCHMELDPFRFVCSTPYEQVRTLVSMRFSQDALEYGEWEKIGVIAEEGMGEARKVDLDGDGDWDGDEKEYTRGWMDWLWFSRQAKEVLPESGRSSMTTNFNAIPIFRPRACGNPLSSAVILYGFISPDSSSAIAIEYKNLGEYRLSRDYMTLAEPLPYMAPFC</sequence>
<keyword evidence="2" id="KW-1185">Reference proteome</keyword>
<dbReference type="EMBL" id="ML996704">
    <property type="protein sequence ID" value="KAF2397045.1"/>
    <property type="molecule type" value="Genomic_DNA"/>
</dbReference>
<accession>A0A6G1HMR1</accession>
<name>A0A6G1HMR1_9PEZI</name>
<dbReference type="Proteomes" id="UP000799640">
    <property type="component" value="Unassembled WGS sequence"/>
</dbReference>
<organism evidence="1 2">
    <name type="scientific">Trichodelitschia bisporula</name>
    <dbReference type="NCBI Taxonomy" id="703511"/>
    <lineage>
        <taxon>Eukaryota</taxon>
        <taxon>Fungi</taxon>
        <taxon>Dikarya</taxon>
        <taxon>Ascomycota</taxon>
        <taxon>Pezizomycotina</taxon>
        <taxon>Dothideomycetes</taxon>
        <taxon>Dothideomycetes incertae sedis</taxon>
        <taxon>Phaeotrichales</taxon>
        <taxon>Phaeotrichaceae</taxon>
        <taxon>Trichodelitschia</taxon>
    </lineage>
</organism>
<gene>
    <name evidence="1" type="ORF">EJ06DRAFT_551107</name>
</gene>
<evidence type="ECO:0000313" key="1">
    <source>
        <dbReference type="EMBL" id="KAF2397045.1"/>
    </source>
</evidence>
<dbReference type="OrthoDB" id="4524217at2759"/>
<proteinExistence type="predicted"/>
<dbReference type="AlphaFoldDB" id="A0A6G1HMR1"/>
<protein>
    <submittedName>
        <fullName evidence="1">Uncharacterized protein</fullName>
    </submittedName>
</protein>
<evidence type="ECO:0000313" key="2">
    <source>
        <dbReference type="Proteomes" id="UP000799640"/>
    </source>
</evidence>
<reference evidence="1" key="1">
    <citation type="journal article" date="2020" name="Stud. Mycol.">
        <title>101 Dothideomycetes genomes: a test case for predicting lifestyles and emergence of pathogens.</title>
        <authorList>
            <person name="Haridas S."/>
            <person name="Albert R."/>
            <person name="Binder M."/>
            <person name="Bloem J."/>
            <person name="Labutti K."/>
            <person name="Salamov A."/>
            <person name="Andreopoulos B."/>
            <person name="Baker S."/>
            <person name="Barry K."/>
            <person name="Bills G."/>
            <person name="Bluhm B."/>
            <person name="Cannon C."/>
            <person name="Castanera R."/>
            <person name="Culley D."/>
            <person name="Daum C."/>
            <person name="Ezra D."/>
            <person name="Gonzalez J."/>
            <person name="Henrissat B."/>
            <person name="Kuo A."/>
            <person name="Liang C."/>
            <person name="Lipzen A."/>
            <person name="Lutzoni F."/>
            <person name="Magnuson J."/>
            <person name="Mondo S."/>
            <person name="Nolan M."/>
            <person name="Ohm R."/>
            <person name="Pangilinan J."/>
            <person name="Park H.-J."/>
            <person name="Ramirez L."/>
            <person name="Alfaro M."/>
            <person name="Sun H."/>
            <person name="Tritt A."/>
            <person name="Yoshinaga Y."/>
            <person name="Zwiers L.-H."/>
            <person name="Turgeon B."/>
            <person name="Goodwin S."/>
            <person name="Spatafora J."/>
            <person name="Crous P."/>
            <person name="Grigoriev I."/>
        </authorList>
    </citation>
    <scope>NUCLEOTIDE SEQUENCE</scope>
    <source>
        <strain evidence="1">CBS 262.69</strain>
    </source>
</reference>